<evidence type="ECO:0008006" key="5">
    <source>
        <dbReference type="Google" id="ProtNLM"/>
    </source>
</evidence>
<keyword evidence="2" id="KW-0732">Signal</keyword>
<sequence length="219" mass="23754">MMAWSGGGDNRIQSIEYRNNQVVRIRAAPGYQVTIELAPDERIESVALGDSGAFQVTANKAGNLLFVKPVQADISTNLTVVTDVRTYNFELVGVAEAGGDLPYAIRFSYPSAGGMSPQGMPGGAVQGKVIGKYKLSGHRTLLPEAISDDGTRTFIEWSADGPLPAVYSVDTDGRETLVNGNMRGKFFVIDGVSPRLVFRVDRHRARADRIDMTEEEEGK</sequence>
<comment type="similarity">
    <text evidence="1">Belongs to the TrbG/VirB9 family.</text>
</comment>
<dbReference type="InterPro" id="IPR011048">
    <property type="entry name" value="Haem_d1_sf"/>
</dbReference>
<evidence type="ECO:0000256" key="2">
    <source>
        <dbReference type="ARBA" id="ARBA00022729"/>
    </source>
</evidence>
<dbReference type="InterPro" id="IPR038161">
    <property type="entry name" value="VirB9/CagX/TrbG_C_sf"/>
</dbReference>
<evidence type="ECO:0000313" key="3">
    <source>
        <dbReference type="EMBL" id="KTT99109.1"/>
    </source>
</evidence>
<dbReference type="AlphaFoldDB" id="A0A147IU38"/>
<proteinExistence type="inferred from homology"/>
<dbReference type="Pfam" id="PF03524">
    <property type="entry name" value="CagX"/>
    <property type="match status" value="1"/>
</dbReference>
<dbReference type="InterPro" id="IPR033645">
    <property type="entry name" value="VirB9/CagX/TrbG_C"/>
</dbReference>
<protein>
    <recommendedName>
        <fullName evidence="5">Type VI secretion protein</fullName>
    </recommendedName>
</protein>
<organism evidence="3 4">
    <name type="scientific">Sphingomonas yabuuchiae</name>
    <dbReference type="NCBI Taxonomy" id="172044"/>
    <lineage>
        <taxon>Bacteria</taxon>
        <taxon>Pseudomonadati</taxon>
        <taxon>Pseudomonadota</taxon>
        <taxon>Alphaproteobacteria</taxon>
        <taxon>Sphingomonadales</taxon>
        <taxon>Sphingomonadaceae</taxon>
        <taxon>Sphingomonas</taxon>
    </lineage>
</organism>
<dbReference type="Proteomes" id="UP000073923">
    <property type="component" value="Unassembled WGS sequence"/>
</dbReference>
<name>A0A147IU38_9SPHN</name>
<accession>A0A147IU38</accession>
<dbReference type="SUPFAM" id="SSF51004">
    <property type="entry name" value="C-terminal (heme d1) domain of cytochrome cd1-nitrite reductase"/>
    <property type="match status" value="1"/>
</dbReference>
<dbReference type="InterPro" id="IPR010258">
    <property type="entry name" value="Conjugal_tfr_TrbG/VirB9/CagX"/>
</dbReference>
<dbReference type="PATRIC" id="fig|172044.3.peg.1337"/>
<dbReference type="Gene3D" id="2.60.40.2500">
    <property type="match status" value="1"/>
</dbReference>
<dbReference type="CDD" id="cd06911">
    <property type="entry name" value="VirB9_CagX_TrbG"/>
    <property type="match status" value="1"/>
</dbReference>
<gene>
    <name evidence="3" type="ORF">NS355_07765</name>
</gene>
<comment type="caution">
    <text evidence="3">The sequence shown here is derived from an EMBL/GenBank/DDBJ whole genome shotgun (WGS) entry which is preliminary data.</text>
</comment>
<evidence type="ECO:0000313" key="4">
    <source>
        <dbReference type="Proteomes" id="UP000073923"/>
    </source>
</evidence>
<dbReference type="EMBL" id="LDTF01000031">
    <property type="protein sequence ID" value="KTT99109.1"/>
    <property type="molecule type" value="Genomic_DNA"/>
</dbReference>
<evidence type="ECO:0000256" key="1">
    <source>
        <dbReference type="ARBA" id="ARBA00006135"/>
    </source>
</evidence>
<reference evidence="3 4" key="1">
    <citation type="journal article" date="2016" name="Front. Microbiol.">
        <title>Genomic Resource of Rice Seed Associated Bacteria.</title>
        <authorList>
            <person name="Midha S."/>
            <person name="Bansal K."/>
            <person name="Sharma S."/>
            <person name="Kumar N."/>
            <person name="Patil P.P."/>
            <person name="Chaudhry V."/>
            <person name="Patil P.B."/>
        </authorList>
    </citation>
    <scope>NUCLEOTIDE SEQUENCE [LARGE SCALE GENOMIC DNA]</scope>
    <source>
        <strain evidence="3 4">NS355</strain>
    </source>
</reference>